<dbReference type="InterPro" id="IPR050134">
    <property type="entry name" value="NAD-dep_sirtuin_deacylases"/>
</dbReference>
<dbReference type="CDD" id="cd01412">
    <property type="entry name" value="SIRT5_Af1_CobB"/>
    <property type="match status" value="1"/>
</dbReference>
<dbReference type="InterPro" id="IPR026590">
    <property type="entry name" value="Ssirtuin_cat_dom"/>
</dbReference>
<evidence type="ECO:0000313" key="7">
    <source>
        <dbReference type="Proteomes" id="UP000198598"/>
    </source>
</evidence>
<dbReference type="AlphaFoldDB" id="A0A1I1EX14"/>
<comment type="similarity">
    <text evidence="3">Belongs to the sirtuin family. Class III subfamily.</text>
</comment>
<dbReference type="GO" id="GO:0036055">
    <property type="term" value="F:protein-succinyllysine desuccinylase activity"/>
    <property type="evidence" value="ECO:0007669"/>
    <property type="project" value="UniProtKB-UniRule"/>
</dbReference>
<feature type="binding site" evidence="3">
    <location>
        <position position="56"/>
    </location>
    <ligand>
        <name>substrate</name>
    </ligand>
</feature>
<dbReference type="SUPFAM" id="SSF52467">
    <property type="entry name" value="DHS-like NAD/FAD-binding domain"/>
    <property type="match status" value="1"/>
</dbReference>
<feature type="binding site" evidence="3">
    <location>
        <position position="217"/>
    </location>
    <ligand>
        <name>NAD(+)</name>
        <dbReference type="ChEBI" id="CHEBI:57540"/>
    </ligand>
</feature>
<dbReference type="PROSITE" id="PS50305">
    <property type="entry name" value="SIRTUIN"/>
    <property type="match status" value="1"/>
</dbReference>
<dbReference type="InterPro" id="IPR026591">
    <property type="entry name" value="Sirtuin_cat_small_dom_sf"/>
</dbReference>
<dbReference type="EC" id="2.3.1.286" evidence="3"/>
<comment type="domain">
    <text evidence="3">2 residues (Tyr-56 and Arg-59) present in a large hydrophobic pocket are probably involved in substrate specificity. They are important for desuccinylation activity, but dispensable for deacetylation activity.</text>
</comment>
<dbReference type="Gene3D" id="3.30.1600.10">
    <property type="entry name" value="SIR2/SIRT2 'Small Domain"/>
    <property type="match status" value="1"/>
</dbReference>
<sequence length="235" mass="26117">MGTRKKIVVLSGAGISAESGIPTFRASDGLWENHRIEDVATPEAWERNPALVQDFYNQRRRQAFTVQPNAGHLALVKLEEKYDVTIITQNVDNLHERAGSSKVIHLHGELFKSRSTKYPTLIYDIEGWELKEGDLCERGFQLRPHIVWFGEAVPMMDVALDITNEADLLIVVGTSLNVYPAAGLVYAVQDGVPIYVVDPNIPTMHKRPNVTFIAEPATVGLTELADELLGKSQIT</sequence>
<feature type="binding site" evidence="3">
    <location>
        <begin position="173"/>
        <end position="175"/>
    </location>
    <ligand>
        <name>NAD(+)</name>
        <dbReference type="ChEBI" id="CHEBI:57540"/>
    </ligand>
</feature>
<dbReference type="GO" id="GO:0005737">
    <property type="term" value="C:cytoplasm"/>
    <property type="evidence" value="ECO:0007669"/>
    <property type="project" value="UniProtKB-SubCell"/>
</dbReference>
<keyword evidence="3" id="KW-0963">Cytoplasm</keyword>
<protein>
    <recommendedName>
        <fullName evidence="3">NAD-dependent protein deacylase</fullName>
        <ecNumber evidence="3">2.3.1.286</ecNumber>
    </recommendedName>
    <alternativeName>
        <fullName evidence="3">Regulatory protein SIR2 homolog</fullName>
    </alternativeName>
</protein>
<dbReference type="InterPro" id="IPR029035">
    <property type="entry name" value="DHS-like_NAD/FAD-binding_dom"/>
</dbReference>
<comment type="function">
    <text evidence="3">NAD-dependent lysine deacetylase and desuccinylase that specifically removes acetyl and succinyl groups on target proteins. Modulates the activities of several proteins which are inactive in their acylated form.</text>
</comment>
<dbReference type="RefSeq" id="WP_093822502.1">
    <property type="nucleotide sequence ID" value="NZ_FOLQ01000001.1"/>
</dbReference>
<feature type="binding site" evidence="3">
    <location>
        <position position="59"/>
    </location>
    <ligand>
        <name>substrate</name>
    </ligand>
</feature>
<feature type="binding site" evidence="3">
    <location>
        <begin position="89"/>
        <end position="92"/>
    </location>
    <ligand>
        <name>NAD(+)</name>
        <dbReference type="ChEBI" id="CHEBI:57540"/>
    </ligand>
</feature>
<dbReference type="InterPro" id="IPR027546">
    <property type="entry name" value="Sirtuin_class_III"/>
</dbReference>
<dbReference type="PANTHER" id="PTHR11085">
    <property type="entry name" value="NAD-DEPENDENT PROTEIN DEACYLASE SIRTUIN-5, MITOCHONDRIAL-RELATED"/>
    <property type="match status" value="1"/>
</dbReference>
<keyword evidence="1" id="KW-0808">Transferase</keyword>
<keyword evidence="7" id="KW-1185">Reference proteome</keyword>
<comment type="caution">
    <text evidence="3 4">Lacks conserved residue(s) required for the propagation of feature annotation.</text>
</comment>
<evidence type="ECO:0000313" key="6">
    <source>
        <dbReference type="EMBL" id="SFB91729.1"/>
    </source>
</evidence>
<dbReference type="Proteomes" id="UP000198598">
    <property type="component" value="Unassembled WGS sequence"/>
</dbReference>
<gene>
    <name evidence="3" type="primary">cobB</name>
    <name evidence="6" type="ORF">SAMN05216167_10189</name>
</gene>
<proteinExistence type="inferred from homology"/>
<dbReference type="Pfam" id="PF02146">
    <property type="entry name" value="SIR2"/>
    <property type="match status" value="1"/>
</dbReference>
<evidence type="ECO:0000259" key="5">
    <source>
        <dbReference type="PROSITE" id="PS50305"/>
    </source>
</evidence>
<dbReference type="OrthoDB" id="9800582at2"/>
<dbReference type="PANTHER" id="PTHR11085:SF4">
    <property type="entry name" value="NAD-DEPENDENT PROTEIN DEACYLASE"/>
    <property type="match status" value="1"/>
</dbReference>
<feature type="binding site" evidence="3">
    <location>
        <begin position="12"/>
        <end position="31"/>
    </location>
    <ligand>
        <name>NAD(+)</name>
        <dbReference type="ChEBI" id="CHEBI:57540"/>
    </ligand>
</feature>
<organism evidence="6 7">
    <name type="scientific">Spirosoma endophyticum</name>
    <dbReference type="NCBI Taxonomy" id="662367"/>
    <lineage>
        <taxon>Bacteria</taxon>
        <taxon>Pseudomonadati</taxon>
        <taxon>Bacteroidota</taxon>
        <taxon>Cytophagia</taxon>
        <taxon>Cytophagales</taxon>
        <taxon>Cytophagaceae</taxon>
        <taxon>Spirosoma</taxon>
    </lineage>
</organism>
<dbReference type="GO" id="GO:0070403">
    <property type="term" value="F:NAD+ binding"/>
    <property type="evidence" value="ECO:0007669"/>
    <property type="project" value="UniProtKB-UniRule"/>
</dbReference>
<dbReference type="STRING" id="662367.SAMN05216167_10189"/>
<comment type="subcellular location">
    <subcellularLocation>
        <location evidence="3">Cytoplasm</location>
    </subcellularLocation>
</comment>
<feature type="domain" description="Deacetylase sirtuin-type" evidence="5">
    <location>
        <begin position="1"/>
        <end position="232"/>
    </location>
</feature>
<keyword evidence="2 3" id="KW-0520">NAD</keyword>
<evidence type="ECO:0000256" key="4">
    <source>
        <dbReference type="PROSITE-ProRule" id="PRU00236"/>
    </source>
</evidence>
<comment type="catalytic activity">
    <reaction evidence="3">
        <text>N(6)-acetyl-L-lysyl-[protein] + NAD(+) + H2O = 2''-O-acetyl-ADP-D-ribose + nicotinamide + L-lysyl-[protein]</text>
        <dbReference type="Rhea" id="RHEA:43636"/>
        <dbReference type="Rhea" id="RHEA-COMP:9752"/>
        <dbReference type="Rhea" id="RHEA-COMP:10731"/>
        <dbReference type="ChEBI" id="CHEBI:15377"/>
        <dbReference type="ChEBI" id="CHEBI:17154"/>
        <dbReference type="ChEBI" id="CHEBI:29969"/>
        <dbReference type="ChEBI" id="CHEBI:57540"/>
        <dbReference type="ChEBI" id="CHEBI:61930"/>
        <dbReference type="ChEBI" id="CHEBI:83767"/>
        <dbReference type="EC" id="2.3.1.286"/>
    </reaction>
</comment>
<reference evidence="6 7" key="1">
    <citation type="submission" date="2016-10" db="EMBL/GenBank/DDBJ databases">
        <authorList>
            <person name="de Groot N.N."/>
        </authorList>
    </citation>
    <scope>NUCLEOTIDE SEQUENCE [LARGE SCALE GENOMIC DNA]</scope>
    <source>
        <strain evidence="6 7">DSM 26130</strain>
    </source>
</reference>
<evidence type="ECO:0000256" key="2">
    <source>
        <dbReference type="ARBA" id="ARBA00023027"/>
    </source>
</evidence>
<name>A0A1I1EX14_9BACT</name>
<dbReference type="GO" id="GO:0017136">
    <property type="term" value="F:histone deacetylase activity, NAD-dependent"/>
    <property type="evidence" value="ECO:0007669"/>
    <property type="project" value="TreeGrafter"/>
</dbReference>
<dbReference type="Gene3D" id="3.40.50.1220">
    <property type="entry name" value="TPP-binding domain"/>
    <property type="match status" value="1"/>
</dbReference>
<accession>A0A1I1EX14</accession>
<dbReference type="HAMAP" id="MF_01121">
    <property type="entry name" value="Sirtuin_ClassIII"/>
    <property type="match status" value="1"/>
</dbReference>
<comment type="catalytic activity">
    <reaction evidence="3">
        <text>N(6)-succinyl-L-lysyl-[protein] + NAD(+) + H2O = 2''-O-succinyl-ADP-D-ribose + nicotinamide + L-lysyl-[protein]</text>
        <dbReference type="Rhea" id="RHEA:47668"/>
        <dbReference type="Rhea" id="RHEA-COMP:9752"/>
        <dbReference type="Rhea" id="RHEA-COMP:11877"/>
        <dbReference type="ChEBI" id="CHEBI:15377"/>
        <dbReference type="ChEBI" id="CHEBI:17154"/>
        <dbReference type="ChEBI" id="CHEBI:29969"/>
        <dbReference type="ChEBI" id="CHEBI:57540"/>
        <dbReference type="ChEBI" id="CHEBI:87830"/>
        <dbReference type="ChEBI" id="CHEBI:87832"/>
    </reaction>
</comment>
<evidence type="ECO:0000256" key="1">
    <source>
        <dbReference type="ARBA" id="ARBA00022679"/>
    </source>
</evidence>
<feature type="active site" description="Proton acceptor" evidence="3">
    <location>
        <position position="107"/>
    </location>
</feature>
<dbReference type="GO" id="GO:0036054">
    <property type="term" value="F:protein-malonyllysine demalonylase activity"/>
    <property type="evidence" value="ECO:0007669"/>
    <property type="project" value="InterPro"/>
</dbReference>
<dbReference type="InterPro" id="IPR003000">
    <property type="entry name" value="Sirtuin"/>
</dbReference>
<evidence type="ECO:0000256" key="3">
    <source>
        <dbReference type="HAMAP-Rule" id="MF_01121"/>
    </source>
</evidence>
<dbReference type="EMBL" id="FOLQ01000001">
    <property type="protein sequence ID" value="SFB91729.1"/>
    <property type="molecule type" value="Genomic_DNA"/>
</dbReference>